<comment type="subcellular location">
    <subcellularLocation>
        <location evidence="1">Cell membrane</location>
        <topology evidence="1">Multi-pass membrane protein</topology>
    </subcellularLocation>
</comment>
<comment type="caution">
    <text evidence="7">The sequence shown here is derived from an EMBL/GenBank/DDBJ whole genome shotgun (WGS) entry which is preliminary data.</text>
</comment>
<evidence type="ECO:0000256" key="5">
    <source>
        <dbReference type="ARBA" id="ARBA00023136"/>
    </source>
</evidence>
<dbReference type="GO" id="GO:0005886">
    <property type="term" value="C:plasma membrane"/>
    <property type="evidence" value="ECO:0007669"/>
    <property type="project" value="UniProtKB-SubCell"/>
</dbReference>
<organism evidence="7 8">
    <name type="scientific">Actinokineospora fastidiosa</name>
    <dbReference type="NCBI Taxonomy" id="1816"/>
    <lineage>
        <taxon>Bacteria</taxon>
        <taxon>Bacillati</taxon>
        <taxon>Actinomycetota</taxon>
        <taxon>Actinomycetes</taxon>
        <taxon>Pseudonocardiales</taxon>
        <taxon>Pseudonocardiaceae</taxon>
        <taxon>Actinokineospora</taxon>
    </lineage>
</organism>
<dbReference type="InterPro" id="IPR001123">
    <property type="entry name" value="LeuE-type"/>
</dbReference>
<keyword evidence="5 6" id="KW-0472">Membrane</keyword>
<feature type="transmembrane region" description="Helical" evidence="6">
    <location>
        <begin position="142"/>
        <end position="165"/>
    </location>
</feature>
<evidence type="ECO:0000256" key="1">
    <source>
        <dbReference type="ARBA" id="ARBA00004651"/>
    </source>
</evidence>
<feature type="transmembrane region" description="Helical" evidence="6">
    <location>
        <begin position="6"/>
        <end position="29"/>
    </location>
</feature>
<proteinExistence type="predicted"/>
<dbReference type="Pfam" id="PF01810">
    <property type="entry name" value="LysE"/>
    <property type="match status" value="1"/>
</dbReference>
<keyword evidence="2" id="KW-1003">Cell membrane</keyword>
<dbReference type="PANTHER" id="PTHR30086">
    <property type="entry name" value="ARGININE EXPORTER PROTEIN ARGO"/>
    <property type="match status" value="1"/>
</dbReference>
<feature type="transmembrane region" description="Helical" evidence="6">
    <location>
        <begin position="177"/>
        <end position="199"/>
    </location>
</feature>
<evidence type="ECO:0000256" key="4">
    <source>
        <dbReference type="ARBA" id="ARBA00022989"/>
    </source>
</evidence>
<evidence type="ECO:0000256" key="2">
    <source>
        <dbReference type="ARBA" id="ARBA00022475"/>
    </source>
</evidence>
<gene>
    <name evidence="7" type="ORF">GCM10010171_17450</name>
</gene>
<reference evidence="7" key="2">
    <citation type="submission" date="2020-09" db="EMBL/GenBank/DDBJ databases">
        <authorList>
            <person name="Sun Q."/>
            <person name="Ohkuma M."/>
        </authorList>
    </citation>
    <scope>NUCLEOTIDE SEQUENCE</scope>
    <source>
        <strain evidence="7">JCM 3276</strain>
    </source>
</reference>
<keyword evidence="8" id="KW-1185">Reference proteome</keyword>
<keyword evidence="3 6" id="KW-0812">Transmembrane</keyword>
<evidence type="ECO:0000256" key="3">
    <source>
        <dbReference type="ARBA" id="ARBA00022692"/>
    </source>
</evidence>
<evidence type="ECO:0000313" key="8">
    <source>
        <dbReference type="Proteomes" id="UP000660680"/>
    </source>
</evidence>
<dbReference type="GO" id="GO:0015171">
    <property type="term" value="F:amino acid transmembrane transporter activity"/>
    <property type="evidence" value="ECO:0007669"/>
    <property type="project" value="TreeGrafter"/>
</dbReference>
<keyword evidence="4 6" id="KW-1133">Transmembrane helix</keyword>
<dbReference type="RefSeq" id="WP_189209698.1">
    <property type="nucleotide sequence ID" value="NZ_BMRB01000001.1"/>
</dbReference>
<evidence type="ECO:0000313" key="7">
    <source>
        <dbReference type="EMBL" id="GGS24762.1"/>
    </source>
</evidence>
<feature type="transmembrane region" description="Helical" evidence="6">
    <location>
        <begin position="41"/>
        <end position="68"/>
    </location>
</feature>
<name>A0A918LAB2_9PSEU</name>
<evidence type="ECO:0000256" key="6">
    <source>
        <dbReference type="SAM" id="Phobius"/>
    </source>
</evidence>
<feature type="transmembrane region" description="Helical" evidence="6">
    <location>
        <begin position="74"/>
        <end position="92"/>
    </location>
</feature>
<dbReference type="Proteomes" id="UP000660680">
    <property type="component" value="Unassembled WGS sequence"/>
</dbReference>
<dbReference type="AlphaFoldDB" id="A0A918LAB2"/>
<dbReference type="EMBL" id="BMRB01000001">
    <property type="protein sequence ID" value="GGS24762.1"/>
    <property type="molecule type" value="Genomic_DNA"/>
</dbReference>
<dbReference type="GO" id="GO:0033228">
    <property type="term" value="P:cysteine export across plasma membrane"/>
    <property type="evidence" value="ECO:0007669"/>
    <property type="project" value="TreeGrafter"/>
</dbReference>
<protein>
    <submittedName>
        <fullName evidence="7">Lysine transporter LysE</fullName>
    </submittedName>
</protein>
<sequence>MFAWDWALRLGLFAVVATFTPGPNALLLLSVAARFGLRPAVPAAVGVAVGIPSVIVVVGAGLGGAFAALPWLQVALHVLATVYIGWLGWQILRMGSPGDPAQQAARPVSAWQAAALQWVNPKVWTMAVGAVGAYGVDGGPVVGALSVGAVFAVVCVPAVGAWTLFGSGIRHWLTSPGRLLVFKVGMGAALAVSIALTWVA</sequence>
<reference evidence="7" key="1">
    <citation type="journal article" date="2014" name="Int. J. Syst. Evol. Microbiol.">
        <title>Complete genome sequence of Corynebacterium casei LMG S-19264T (=DSM 44701T), isolated from a smear-ripened cheese.</title>
        <authorList>
            <consortium name="US DOE Joint Genome Institute (JGI-PGF)"/>
            <person name="Walter F."/>
            <person name="Albersmeier A."/>
            <person name="Kalinowski J."/>
            <person name="Ruckert C."/>
        </authorList>
    </citation>
    <scope>NUCLEOTIDE SEQUENCE</scope>
    <source>
        <strain evidence="7">JCM 3276</strain>
    </source>
</reference>
<accession>A0A918LAB2</accession>
<dbReference type="PANTHER" id="PTHR30086:SF20">
    <property type="entry name" value="ARGININE EXPORTER PROTEIN ARGO-RELATED"/>
    <property type="match status" value="1"/>
</dbReference>